<feature type="chain" id="PRO_5045223110" evidence="1">
    <location>
        <begin position="22"/>
        <end position="216"/>
    </location>
</feature>
<dbReference type="Proteomes" id="UP001602245">
    <property type="component" value="Unassembled WGS sequence"/>
</dbReference>
<gene>
    <name evidence="2" type="ORF">ACFY35_08580</name>
</gene>
<evidence type="ECO:0000256" key="1">
    <source>
        <dbReference type="SAM" id="SignalP"/>
    </source>
</evidence>
<comment type="caution">
    <text evidence="2">The sequence shown here is derived from an EMBL/GenBank/DDBJ whole genome shotgun (WGS) entry which is preliminary data.</text>
</comment>
<evidence type="ECO:0000313" key="3">
    <source>
        <dbReference type="Proteomes" id="UP001602245"/>
    </source>
</evidence>
<sequence>MRTAAWKGIGGVVLVAASATAAYSPPARRWCLGYGATDEEVAGPLPGDELLPHPDLQSTRAITIEAAPATVWPWLVQMGSGRGGAYTYDWIENLLGLDMHSADDIVPELQHLAVGDVLPLGPTGPGMRVEICDPEHTLAFRSTNGDWVWIFHLSSYWLGTRLVSRNRIATTRTSRMQRLASRLVVEPGSLVMERRMLLGIKERAEWSAPGAETLLV</sequence>
<reference evidence="2 3" key="1">
    <citation type="submission" date="2024-10" db="EMBL/GenBank/DDBJ databases">
        <title>The Natural Products Discovery Center: Release of the First 8490 Sequenced Strains for Exploring Actinobacteria Biosynthetic Diversity.</title>
        <authorList>
            <person name="Kalkreuter E."/>
            <person name="Kautsar S.A."/>
            <person name="Yang D."/>
            <person name="Bader C.D."/>
            <person name="Teijaro C.N."/>
            <person name="Fluegel L."/>
            <person name="Davis C.M."/>
            <person name="Simpson J.R."/>
            <person name="Lauterbach L."/>
            <person name="Steele A.D."/>
            <person name="Gui C."/>
            <person name="Meng S."/>
            <person name="Li G."/>
            <person name="Viehrig K."/>
            <person name="Ye F."/>
            <person name="Su P."/>
            <person name="Kiefer A.F."/>
            <person name="Nichols A."/>
            <person name="Cepeda A.J."/>
            <person name="Yan W."/>
            <person name="Fan B."/>
            <person name="Jiang Y."/>
            <person name="Adhikari A."/>
            <person name="Zheng C.-J."/>
            <person name="Schuster L."/>
            <person name="Cowan T.M."/>
            <person name="Smanski M.J."/>
            <person name="Chevrette M.G."/>
            <person name="De Carvalho L.P.S."/>
            <person name="Shen B."/>
        </authorList>
    </citation>
    <scope>NUCLEOTIDE SEQUENCE [LARGE SCALE GENOMIC DNA]</scope>
    <source>
        <strain evidence="2 3">NPDC000087</strain>
    </source>
</reference>
<keyword evidence="1" id="KW-0732">Signal</keyword>
<protein>
    <submittedName>
        <fullName evidence="2">SRPBCC family protein</fullName>
    </submittedName>
</protein>
<feature type="signal peptide" evidence="1">
    <location>
        <begin position="1"/>
        <end position="21"/>
    </location>
</feature>
<dbReference type="RefSeq" id="WP_020509816.1">
    <property type="nucleotide sequence ID" value="NZ_JBIAZU010000001.1"/>
</dbReference>
<accession>A0ABW6W853</accession>
<proteinExistence type="predicted"/>
<keyword evidence="3" id="KW-1185">Reference proteome</keyword>
<organism evidence="2 3">
    <name type="scientific">Paractinoplanes globisporus</name>
    <dbReference type="NCBI Taxonomy" id="113565"/>
    <lineage>
        <taxon>Bacteria</taxon>
        <taxon>Bacillati</taxon>
        <taxon>Actinomycetota</taxon>
        <taxon>Actinomycetes</taxon>
        <taxon>Micromonosporales</taxon>
        <taxon>Micromonosporaceae</taxon>
        <taxon>Paractinoplanes</taxon>
    </lineage>
</organism>
<dbReference type="EMBL" id="JBIAZU010000001">
    <property type="protein sequence ID" value="MFF5289479.1"/>
    <property type="molecule type" value="Genomic_DNA"/>
</dbReference>
<name>A0ABW6W853_9ACTN</name>
<evidence type="ECO:0000313" key="2">
    <source>
        <dbReference type="EMBL" id="MFF5289479.1"/>
    </source>
</evidence>